<keyword evidence="4" id="KW-1185">Reference proteome</keyword>
<dbReference type="EMBL" id="UYSU01033180">
    <property type="protein sequence ID" value="VDL91649.1"/>
    <property type="molecule type" value="Genomic_DNA"/>
</dbReference>
<dbReference type="Gene3D" id="3.30.160.60">
    <property type="entry name" value="Classic Zinc Finger"/>
    <property type="match status" value="1"/>
</dbReference>
<evidence type="ECO:0000259" key="2">
    <source>
        <dbReference type="PROSITE" id="PS50157"/>
    </source>
</evidence>
<dbReference type="PROSITE" id="PS50157">
    <property type="entry name" value="ZINC_FINGER_C2H2_2"/>
    <property type="match status" value="1"/>
</dbReference>
<reference evidence="3 4" key="2">
    <citation type="submission" date="2018-11" db="EMBL/GenBank/DDBJ databases">
        <authorList>
            <consortium name="Pathogen Informatics"/>
        </authorList>
    </citation>
    <scope>NUCLEOTIDE SEQUENCE [LARGE SCALE GENOMIC DNA]</scope>
    <source>
        <strain evidence="3 4">NST_G2</strain>
    </source>
</reference>
<sequence>MGLFSHMRIHDSGIRRNADNTDTPCIPSAPAILTITATPTTEFSCPHCARNFNSRIGLIGHLRTHRTGAGEPLVPNSYLWLLEAGFFQAAAPRATVMTGGLNQVRVSGVVSASTPDAYRDEQPVIRITYRIGGQFLNSRRMQATTHVSTGTVYDLHFADDCDGAAT</sequence>
<reference evidence="5" key="1">
    <citation type="submission" date="2016-06" db="UniProtKB">
        <authorList>
            <consortium name="WormBaseParasite"/>
        </authorList>
    </citation>
    <scope>IDENTIFICATION</scope>
</reference>
<keyword evidence="1" id="KW-0863">Zinc-finger</keyword>
<evidence type="ECO:0000313" key="5">
    <source>
        <dbReference type="WBParaSite" id="SSLN_0000543501-mRNA-1"/>
    </source>
</evidence>
<dbReference type="SMART" id="SM00355">
    <property type="entry name" value="ZnF_C2H2"/>
    <property type="match status" value="1"/>
</dbReference>
<gene>
    <name evidence="3" type="ORF">SSLN_LOCUS5264</name>
</gene>
<keyword evidence="1" id="KW-0862">Zinc</keyword>
<protein>
    <submittedName>
        <fullName evidence="5">C2H2-type domain-containing protein</fullName>
    </submittedName>
</protein>
<feature type="domain" description="C2H2-type" evidence="2">
    <location>
        <begin position="43"/>
        <end position="65"/>
    </location>
</feature>
<dbReference type="Proteomes" id="UP000275846">
    <property type="component" value="Unassembled WGS sequence"/>
</dbReference>
<dbReference type="InterPro" id="IPR013087">
    <property type="entry name" value="Znf_C2H2_type"/>
</dbReference>
<dbReference type="WBParaSite" id="SSLN_0000543501-mRNA-1">
    <property type="protein sequence ID" value="SSLN_0000543501-mRNA-1"/>
    <property type="gene ID" value="SSLN_0000543501"/>
</dbReference>
<evidence type="ECO:0000313" key="3">
    <source>
        <dbReference type="EMBL" id="VDL91649.1"/>
    </source>
</evidence>
<dbReference type="SUPFAM" id="SSF57667">
    <property type="entry name" value="beta-beta-alpha zinc fingers"/>
    <property type="match status" value="1"/>
</dbReference>
<name>A0A183SM16_SCHSO</name>
<dbReference type="GO" id="GO:0008270">
    <property type="term" value="F:zinc ion binding"/>
    <property type="evidence" value="ECO:0007669"/>
    <property type="project" value="UniProtKB-KW"/>
</dbReference>
<organism evidence="5">
    <name type="scientific">Schistocephalus solidus</name>
    <name type="common">Tapeworm</name>
    <dbReference type="NCBI Taxonomy" id="70667"/>
    <lineage>
        <taxon>Eukaryota</taxon>
        <taxon>Metazoa</taxon>
        <taxon>Spiralia</taxon>
        <taxon>Lophotrochozoa</taxon>
        <taxon>Platyhelminthes</taxon>
        <taxon>Cestoda</taxon>
        <taxon>Eucestoda</taxon>
        <taxon>Diphyllobothriidea</taxon>
        <taxon>Diphyllobothriidae</taxon>
        <taxon>Schistocephalus</taxon>
    </lineage>
</organism>
<accession>A0A183SM16</accession>
<dbReference type="InterPro" id="IPR036236">
    <property type="entry name" value="Znf_C2H2_sf"/>
</dbReference>
<dbReference type="OrthoDB" id="8117402at2759"/>
<keyword evidence="1" id="KW-0479">Metal-binding</keyword>
<evidence type="ECO:0000313" key="4">
    <source>
        <dbReference type="Proteomes" id="UP000275846"/>
    </source>
</evidence>
<dbReference type="PROSITE" id="PS00028">
    <property type="entry name" value="ZINC_FINGER_C2H2_1"/>
    <property type="match status" value="1"/>
</dbReference>
<proteinExistence type="predicted"/>
<dbReference type="AlphaFoldDB" id="A0A183SM16"/>
<evidence type="ECO:0000256" key="1">
    <source>
        <dbReference type="PROSITE-ProRule" id="PRU00042"/>
    </source>
</evidence>